<dbReference type="Proteomes" id="UP001196413">
    <property type="component" value="Unassembled WGS sequence"/>
</dbReference>
<proteinExistence type="predicted"/>
<protein>
    <submittedName>
        <fullName evidence="2">Uncharacterized protein</fullName>
    </submittedName>
</protein>
<keyword evidence="1" id="KW-0812">Transmembrane</keyword>
<name>A0AAD5WH74_PARTN</name>
<evidence type="ECO:0000313" key="2">
    <source>
        <dbReference type="EMBL" id="KAJ1369428.1"/>
    </source>
</evidence>
<keyword evidence="1" id="KW-1133">Transmembrane helix</keyword>
<accession>A0AAD5WH74</accession>
<keyword evidence="3" id="KW-1185">Reference proteome</keyword>
<evidence type="ECO:0000313" key="3">
    <source>
        <dbReference type="Proteomes" id="UP001196413"/>
    </source>
</evidence>
<keyword evidence="1" id="KW-0472">Membrane</keyword>
<feature type="transmembrane region" description="Helical" evidence="1">
    <location>
        <begin position="14"/>
        <end position="35"/>
    </location>
</feature>
<gene>
    <name evidence="2" type="ORF">KIN20_030882</name>
</gene>
<reference evidence="2" key="1">
    <citation type="submission" date="2021-06" db="EMBL/GenBank/DDBJ databases">
        <title>Parelaphostrongylus tenuis whole genome reference sequence.</title>
        <authorList>
            <person name="Garwood T.J."/>
            <person name="Larsen P.A."/>
            <person name="Fountain-Jones N.M."/>
            <person name="Garbe J.R."/>
            <person name="Macchietto M.G."/>
            <person name="Kania S.A."/>
            <person name="Gerhold R.W."/>
            <person name="Richards J.E."/>
            <person name="Wolf T.M."/>
        </authorList>
    </citation>
    <scope>NUCLEOTIDE SEQUENCE</scope>
    <source>
        <strain evidence="2">MNPRO001-30</strain>
        <tissue evidence="2">Meninges</tissue>
    </source>
</reference>
<organism evidence="2 3">
    <name type="scientific">Parelaphostrongylus tenuis</name>
    <name type="common">Meningeal worm</name>
    <dbReference type="NCBI Taxonomy" id="148309"/>
    <lineage>
        <taxon>Eukaryota</taxon>
        <taxon>Metazoa</taxon>
        <taxon>Ecdysozoa</taxon>
        <taxon>Nematoda</taxon>
        <taxon>Chromadorea</taxon>
        <taxon>Rhabditida</taxon>
        <taxon>Rhabditina</taxon>
        <taxon>Rhabditomorpha</taxon>
        <taxon>Strongyloidea</taxon>
        <taxon>Metastrongylidae</taxon>
        <taxon>Parelaphostrongylus</taxon>
    </lineage>
</organism>
<evidence type="ECO:0000256" key="1">
    <source>
        <dbReference type="SAM" id="Phobius"/>
    </source>
</evidence>
<dbReference type="EMBL" id="JAHQIW010006547">
    <property type="protein sequence ID" value="KAJ1369428.1"/>
    <property type="molecule type" value="Genomic_DNA"/>
</dbReference>
<dbReference type="AlphaFoldDB" id="A0AAD5WH74"/>
<sequence>MGIPTNVTRLPTNLITITLLVSISTVVGCGVMPAGQGSEQDIILMRAIGPSPSRALPLCLSPWFTRATNAARFSGIATTEEGAKGFVQRLVMQTIIDVLERQGCSALLPDAVISTILSQLTVDISYTPMNCPMVTSPEEMHRAERAMTKTYCIIVGNTVTGICTVAMGRGEGTESTTNIIMANWSRTMWQSVVDRAVRMLASDLFGSHFILARATVSGN</sequence>
<comment type="caution">
    <text evidence="2">The sequence shown here is derived from an EMBL/GenBank/DDBJ whole genome shotgun (WGS) entry which is preliminary data.</text>
</comment>